<proteinExistence type="inferred from homology"/>
<dbReference type="InterPro" id="IPR000522">
    <property type="entry name" value="ABC_transptr_permease_BtuC"/>
</dbReference>
<feature type="transmembrane region" description="Helical" evidence="8">
    <location>
        <begin position="87"/>
        <end position="104"/>
    </location>
</feature>
<evidence type="ECO:0000256" key="3">
    <source>
        <dbReference type="ARBA" id="ARBA00022448"/>
    </source>
</evidence>
<dbReference type="SUPFAM" id="SSF81345">
    <property type="entry name" value="ABC transporter involved in vitamin B12 uptake, BtuC"/>
    <property type="match status" value="1"/>
</dbReference>
<accession>A0ABQ6ITR4</accession>
<feature type="transmembrane region" description="Helical" evidence="8">
    <location>
        <begin position="131"/>
        <end position="158"/>
    </location>
</feature>
<evidence type="ECO:0000256" key="6">
    <source>
        <dbReference type="ARBA" id="ARBA00022989"/>
    </source>
</evidence>
<keyword evidence="3" id="KW-0813">Transport</keyword>
<feature type="transmembrane region" description="Helical" evidence="8">
    <location>
        <begin position="43"/>
        <end position="67"/>
    </location>
</feature>
<evidence type="ECO:0000256" key="7">
    <source>
        <dbReference type="ARBA" id="ARBA00023136"/>
    </source>
</evidence>
<feature type="transmembrane region" description="Helical" evidence="8">
    <location>
        <begin position="12"/>
        <end position="31"/>
    </location>
</feature>
<dbReference type="EMBL" id="BSUO01000001">
    <property type="protein sequence ID" value="GMA40864.1"/>
    <property type="molecule type" value="Genomic_DNA"/>
</dbReference>
<sequence length="227" mass="23251">MTIVYFQADDLVVSFVAVLASLATALLIYVLAYVDGMAGTRLILIGIGIAAMLKAVVSYALASAAAWDLQTAMRWLTGSVNGATWESVAPLAVATLVIAPILLAHGRGLRLLQHGDDAAAALGVNVERTRIVTILGAVGLIAFATAAAGPISFVAFLAGPIASRLVRSGGSLMLPAALVGALLVLGADLFGQFAFDTRYPVGVVTGVLGAPYLVYLLVRTNRSGGSL</sequence>
<evidence type="ECO:0000256" key="1">
    <source>
        <dbReference type="ARBA" id="ARBA00004651"/>
    </source>
</evidence>
<name>A0ABQ6ITR4_9MICO</name>
<dbReference type="PANTHER" id="PTHR30472">
    <property type="entry name" value="FERRIC ENTEROBACTIN TRANSPORT SYSTEM PERMEASE PROTEIN"/>
    <property type="match status" value="1"/>
</dbReference>
<dbReference type="PANTHER" id="PTHR30472:SF24">
    <property type="entry name" value="FERRIC ENTEROBACTIN TRANSPORT SYSTEM PERMEASE PROTEIN FEPG"/>
    <property type="match status" value="1"/>
</dbReference>
<keyword evidence="6 8" id="KW-1133">Transmembrane helix</keyword>
<feature type="transmembrane region" description="Helical" evidence="8">
    <location>
        <begin position="199"/>
        <end position="218"/>
    </location>
</feature>
<evidence type="ECO:0000256" key="8">
    <source>
        <dbReference type="SAM" id="Phobius"/>
    </source>
</evidence>
<feature type="transmembrane region" description="Helical" evidence="8">
    <location>
        <begin position="170"/>
        <end position="187"/>
    </location>
</feature>
<dbReference type="Proteomes" id="UP001157126">
    <property type="component" value="Unassembled WGS sequence"/>
</dbReference>
<dbReference type="Pfam" id="PF01032">
    <property type="entry name" value="FecCD"/>
    <property type="match status" value="1"/>
</dbReference>
<keyword evidence="4" id="KW-1003">Cell membrane</keyword>
<keyword evidence="7 8" id="KW-0472">Membrane</keyword>
<gene>
    <name evidence="9" type="ORF">GCM10025883_29090</name>
</gene>
<evidence type="ECO:0000256" key="5">
    <source>
        <dbReference type="ARBA" id="ARBA00022692"/>
    </source>
</evidence>
<evidence type="ECO:0000313" key="9">
    <source>
        <dbReference type="EMBL" id="GMA40864.1"/>
    </source>
</evidence>
<evidence type="ECO:0008006" key="11">
    <source>
        <dbReference type="Google" id="ProtNLM"/>
    </source>
</evidence>
<comment type="similarity">
    <text evidence="2">Belongs to the binding-protein-dependent transport system permease family. FecCD subfamily.</text>
</comment>
<reference evidence="10" key="1">
    <citation type="journal article" date="2019" name="Int. J. Syst. Evol. Microbiol.">
        <title>The Global Catalogue of Microorganisms (GCM) 10K type strain sequencing project: providing services to taxonomists for standard genome sequencing and annotation.</title>
        <authorList>
            <consortium name="The Broad Institute Genomics Platform"/>
            <consortium name="The Broad Institute Genome Sequencing Center for Infectious Disease"/>
            <person name="Wu L."/>
            <person name="Ma J."/>
        </authorList>
    </citation>
    <scope>NUCLEOTIDE SEQUENCE [LARGE SCALE GENOMIC DNA]</scope>
    <source>
        <strain evidence="10">NBRC 113072</strain>
    </source>
</reference>
<organism evidence="9 10">
    <name type="scientific">Mobilicoccus caccae</name>
    <dbReference type="NCBI Taxonomy" id="1859295"/>
    <lineage>
        <taxon>Bacteria</taxon>
        <taxon>Bacillati</taxon>
        <taxon>Actinomycetota</taxon>
        <taxon>Actinomycetes</taxon>
        <taxon>Micrococcales</taxon>
        <taxon>Dermatophilaceae</taxon>
        <taxon>Mobilicoccus</taxon>
    </lineage>
</organism>
<evidence type="ECO:0000256" key="4">
    <source>
        <dbReference type="ARBA" id="ARBA00022475"/>
    </source>
</evidence>
<keyword evidence="5 8" id="KW-0812">Transmembrane</keyword>
<comment type="subcellular location">
    <subcellularLocation>
        <location evidence="1">Cell membrane</location>
        <topology evidence="1">Multi-pass membrane protein</topology>
    </subcellularLocation>
</comment>
<keyword evidence="10" id="KW-1185">Reference proteome</keyword>
<evidence type="ECO:0000256" key="2">
    <source>
        <dbReference type="ARBA" id="ARBA00007935"/>
    </source>
</evidence>
<comment type="caution">
    <text evidence="9">The sequence shown here is derived from an EMBL/GenBank/DDBJ whole genome shotgun (WGS) entry which is preliminary data.</text>
</comment>
<evidence type="ECO:0000313" key="10">
    <source>
        <dbReference type="Proteomes" id="UP001157126"/>
    </source>
</evidence>
<protein>
    <recommendedName>
        <fullName evidence="11">Iron complex transport system permease protein</fullName>
    </recommendedName>
</protein>
<dbReference type="Gene3D" id="1.10.3470.10">
    <property type="entry name" value="ABC transporter involved in vitamin B12 uptake, BtuC"/>
    <property type="match status" value="1"/>
</dbReference>
<dbReference type="InterPro" id="IPR037294">
    <property type="entry name" value="ABC_BtuC-like"/>
</dbReference>